<dbReference type="PANTHER" id="PTHR13593:SF143">
    <property type="entry name" value="PHOSPHATIDYLINOSITOL-SPECIFIC PHOSPHOLIPASE C X DOMAIN-CONTAINING PROTEIN"/>
    <property type="match status" value="1"/>
</dbReference>
<evidence type="ECO:0000313" key="3">
    <source>
        <dbReference type="Proteomes" id="UP001152798"/>
    </source>
</evidence>
<feature type="chain" id="PRO_5040185476" description="Phosphatidylinositol-specific phospholipase C X domain-containing protein" evidence="1">
    <location>
        <begin position="24"/>
        <end position="362"/>
    </location>
</feature>
<dbReference type="GO" id="GO:0008081">
    <property type="term" value="F:phosphoric diester hydrolase activity"/>
    <property type="evidence" value="ECO:0007669"/>
    <property type="project" value="InterPro"/>
</dbReference>
<reference evidence="2" key="1">
    <citation type="submission" date="2022-01" db="EMBL/GenBank/DDBJ databases">
        <authorList>
            <person name="King R."/>
        </authorList>
    </citation>
    <scope>NUCLEOTIDE SEQUENCE</scope>
</reference>
<proteinExistence type="predicted"/>
<dbReference type="Gene3D" id="3.20.20.190">
    <property type="entry name" value="Phosphatidylinositol (PI) phosphodiesterase"/>
    <property type="match status" value="1"/>
</dbReference>
<accession>A0A9P0E9C6</accession>
<feature type="signal peptide" evidence="1">
    <location>
        <begin position="1"/>
        <end position="23"/>
    </location>
</feature>
<dbReference type="SUPFAM" id="SSF51695">
    <property type="entry name" value="PLC-like phosphodiesterases"/>
    <property type="match status" value="1"/>
</dbReference>
<protein>
    <recommendedName>
        <fullName evidence="4">Phosphatidylinositol-specific phospholipase C X domain-containing protein</fullName>
    </recommendedName>
</protein>
<dbReference type="OrthoDB" id="1046782at2759"/>
<name>A0A9P0E9C6_NEZVI</name>
<dbReference type="InterPro" id="IPR017946">
    <property type="entry name" value="PLC-like_Pdiesterase_TIM-brl"/>
</dbReference>
<evidence type="ECO:0000313" key="2">
    <source>
        <dbReference type="EMBL" id="CAH1392365.1"/>
    </source>
</evidence>
<evidence type="ECO:0008006" key="4">
    <source>
        <dbReference type="Google" id="ProtNLM"/>
    </source>
</evidence>
<sequence length="362" mass="41120">MEFRSVFLLTFILYCFSDSPVLGEDASNWMSNHNDILGRRSLKEICIPGSHDSGMSTLTKSTALADSCNVLTQKFPIKDQLQFGARYFDVRPVLDNGEFVTGHYIKLVGSHYQGGNGQSIKSILDEINNFISTQNELVLVRLSKSLNTQKSRPFDSDEWERLFQMLDNTKNLFSTPDETICLPEVTLDEFTNNGTKGAVLYIIYETGVHLGARLGNGYFYYSNLDPYSKYSNTHDLNAMMNDQIQKMKDNSRKKYFLLSWTLTQGFMNSAFCKLGIGGKSIEKLSEEANRKLKAIVPKVNSNAFPNILYVDYIQDSSVLETVMEINNRIDHPAPVSKGTLFKNDPLVYIVLLINLFRYIQTF</sequence>
<dbReference type="EMBL" id="OV725077">
    <property type="protein sequence ID" value="CAH1392365.1"/>
    <property type="molecule type" value="Genomic_DNA"/>
</dbReference>
<keyword evidence="1" id="KW-0732">Signal</keyword>
<dbReference type="Proteomes" id="UP001152798">
    <property type="component" value="Chromosome 1"/>
</dbReference>
<organism evidence="2 3">
    <name type="scientific">Nezara viridula</name>
    <name type="common">Southern green stink bug</name>
    <name type="synonym">Cimex viridulus</name>
    <dbReference type="NCBI Taxonomy" id="85310"/>
    <lineage>
        <taxon>Eukaryota</taxon>
        <taxon>Metazoa</taxon>
        <taxon>Ecdysozoa</taxon>
        <taxon>Arthropoda</taxon>
        <taxon>Hexapoda</taxon>
        <taxon>Insecta</taxon>
        <taxon>Pterygota</taxon>
        <taxon>Neoptera</taxon>
        <taxon>Paraneoptera</taxon>
        <taxon>Hemiptera</taxon>
        <taxon>Heteroptera</taxon>
        <taxon>Panheteroptera</taxon>
        <taxon>Pentatomomorpha</taxon>
        <taxon>Pentatomoidea</taxon>
        <taxon>Pentatomidae</taxon>
        <taxon>Pentatominae</taxon>
        <taxon>Nezara</taxon>
    </lineage>
</organism>
<gene>
    <name evidence="2" type="ORF">NEZAVI_LOCUS3202</name>
</gene>
<keyword evidence="3" id="KW-1185">Reference proteome</keyword>
<evidence type="ECO:0000256" key="1">
    <source>
        <dbReference type="SAM" id="SignalP"/>
    </source>
</evidence>
<dbReference type="AlphaFoldDB" id="A0A9P0E9C6"/>
<dbReference type="GO" id="GO:0006629">
    <property type="term" value="P:lipid metabolic process"/>
    <property type="evidence" value="ECO:0007669"/>
    <property type="project" value="InterPro"/>
</dbReference>
<dbReference type="PANTHER" id="PTHR13593">
    <property type="match status" value="1"/>
</dbReference>
<dbReference type="InterPro" id="IPR051057">
    <property type="entry name" value="PI-PLC_domain"/>
</dbReference>